<dbReference type="InterPro" id="IPR002502">
    <property type="entry name" value="Amidase_domain"/>
</dbReference>
<evidence type="ECO:0000256" key="3">
    <source>
        <dbReference type="ARBA" id="ARBA00004496"/>
    </source>
</evidence>
<evidence type="ECO:0000256" key="9">
    <source>
        <dbReference type="ARBA" id="ARBA00022833"/>
    </source>
</evidence>
<dbReference type="GO" id="GO:0005737">
    <property type="term" value="C:cytoplasm"/>
    <property type="evidence" value="ECO:0007669"/>
    <property type="project" value="UniProtKB-SubCell"/>
</dbReference>
<dbReference type="Proteomes" id="UP000295531">
    <property type="component" value="Unassembled WGS sequence"/>
</dbReference>
<dbReference type="InterPro" id="IPR036505">
    <property type="entry name" value="Amidase/PGRP_sf"/>
</dbReference>
<keyword evidence="6" id="KW-0963">Cytoplasm</keyword>
<dbReference type="InterPro" id="IPR051206">
    <property type="entry name" value="NAMLAA_amidase_2"/>
</dbReference>
<evidence type="ECO:0000256" key="6">
    <source>
        <dbReference type="ARBA" id="ARBA00022490"/>
    </source>
</evidence>
<dbReference type="RefSeq" id="WP_243734513.1">
    <property type="nucleotide sequence ID" value="NZ_SNXI01000008.1"/>
</dbReference>
<proteinExistence type="inferred from homology"/>
<dbReference type="EMBL" id="SNXI01000008">
    <property type="protein sequence ID" value="TDP32667.1"/>
    <property type="molecule type" value="Genomic_DNA"/>
</dbReference>
<dbReference type="EC" id="3.5.1.28" evidence="5"/>
<sequence length="200" mass="22594">MEPKLNSTVSISDHRLVTARQLPSPHFDARPDADDISLLVIHCISLPEGSYGSPYVEQLFLGSLDTSPGSDFAYLDGLRVSSHLVIRRDGAVEQYVPFNQRAWHAGKSSYCGRTRCNDFSIGIELEGTDQDRYTEAQYQQLALITAALLSHYPQLRRDRIVGHEDIAPGRKTDPGRGFDWQRYRNQLQAMENSCPEQEKL</sequence>
<evidence type="ECO:0000256" key="12">
    <source>
        <dbReference type="ARBA" id="ARBA00042615"/>
    </source>
</evidence>
<comment type="caution">
    <text evidence="14">The sequence shown here is derived from an EMBL/GenBank/DDBJ whole genome shotgun (WGS) entry which is preliminary data.</text>
</comment>
<evidence type="ECO:0000256" key="11">
    <source>
        <dbReference type="ARBA" id="ARBA00039257"/>
    </source>
</evidence>
<evidence type="ECO:0000256" key="5">
    <source>
        <dbReference type="ARBA" id="ARBA00011901"/>
    </source>
</evidence>
<evidence type="ECO:0000313" key="14">
    <source>
        <dbReference type="EMBL" id="TDP32667.1"/>
    </source>
</evidence>
<comment type="cofactor">
    <cofactor evidence="2">
        <name>Zn(2+)</name>
        <dbReference type="ChEBI" id="CHEBI:29105"/>
    </cofactor>
</comment>
<dbReference type="PANTHER" id="PTHR30417:SF4">
    <property type="entry name" value="1,6-ANHYDRO-N-ACETYLMURAMYL-L-ALANINE AMIDASE AMPD"/>
    <property type="match status" value="1"/>
</dbReference>
<dbReference type="PANTHER" id="PTHR30417">
    <property type="entry name" value="N-ACETYLMURAMOYL-L-ALANINE AMIDASE AMID"/>
    <property type="match status" value="1"/>
</dbReference>
<evidence type="ECO:0000313" key="15">
    <source>
        <dbReference type="Proteomes" id="UP000295531"/>
    </source>
</evidence>
<feature type="domain" description="N-acetylmuramoyl-L-alanine amidase" evidence="13">
    <location>
        <begin position="24"/>
        <end position="175"/>
    </location>
</feature>
<accession>A0A4R6P4W1</accession>
<keyword evidence="9" id="KW-0862">Zinc</keyword>
<evidence type="ECO:0000256" key="10">
    <source>
        <dbReference type="ARBA" id="ARBA00023316"/>
    </source>
</evidence>
<dbReference type="GO" id="GO:0009254">
    <property type="term" value="P:peptidoglycan turnover"/>
    <property type="evidence" value="ECO:0007669"/>
    <property type="project" value="TreeGrafter"/>
</dbReference>
<evidence type="ECO:0000259" key="13">
    <source>
        <dbReference type="SMART" id="SM00644"/>
    </source>
</evidence>
<comment type="similarity">
    <text evidence="4">Belongs to the N-acetylmuramoyl-L-alanine amidase 2 family.</text>
</comment>
<evidence type="ECO:0000256" key="2">
    <source>
        <dbReference type="ARBA" id="ARBA00001947"/>
    </source>
</evidence>
<keyword evidence="7" id="KW-0479">Metal-binding</keyword>
<organism evidence="14 15">
    <name type="scientific">Idiomarina aquatica</name>
    <dbReference type="NCBI Taxonomy" id="1327752"/>
    <lineage>
        <taxon>Bacteria</taxon>
        <taxon>Pseudomonadati</taxon>
        <taxon>Pseudomonadota</taxon>
        <taxon>Gammaproteobacteria</taxon>
        <taxon>Alteromonadales</taxon>
        <taxon>Idiomarinaceae</taxon>
        <taxon>Idiomarina</taxon>
    </lineage>
</organism>
<keyword evidence="8" id="KW-0378">Hydrolase</keyword>
<evidence type="ECO:0000256" key="8">
    <source>
        <dbReference type="ARBA" id="ARBA00022801"/>
    </source>
</evidence>
<protein>
    <recommendedName>
        <fullName evidence="11">1,6-anhydro-N-acetylmuramyl-L-alanine amidase AmpD</fullName>
        <ecNumber evidence="5">3.5.1.28</ecNumber>
    </recommendedName>
    <alternativeName>
        <fullName evidence="12">N-acetylmuramoyl-L-alanine amidase</fullName>
    </alternativeName>
</protein>
<dbReference type="NCBIfam" id="NF008758">
    <property type="entry name" value="PRK11789.1"/>
    <property type="match status" value="1"/>
</dbReference>
<dbReference type="GO" id="GO:0071555">
    <property type="term" value="P:cell wall organization"/>
    <property type="evidence" value="ECO:0007669"/>
    <property type="project" value="UniProtKB-KW"/>
</dbReference>
<comment type="subcellular location">
    <subcellularLocation>
        <location evidence="3">Cytoplasm</location>
    </subcellularLocation>
</comment>
<dbReference type="GO" id="GO:0009253">
    <property type="term" value="P:peptidoglycan catabolic process"/>
    <property type="evidence" value="ECO:0007669"/>
    <property type="project" value="InterPro"/>
</dbReference>
<dbReference type="GO" id="GO:0008745">
    <property type="term" value="F:N-acetylmuramoyl-L-alanine amidase activity"/>
    <property type="evidence" value="ECO:0007669"/>
    <property type="project" value="UniProtKB-EC"/>
</dbReference>
<dbReference type="Gene3D" id="3.40.80.10">
    <property type="entry name" value="Peptidoglycan recognition protein-like"/>
    <property type="match status" value="1"/>
</dbReference>
<dbReference type="SMART" id="SM00644">
    <property type="entry name" value="Ami_2"/>
    <property type="match status" value="1"/>
</dbReference>
<evidence type="ECO:0000256" key="4">
    <source>
        <dbReference type="ARBA" id="ARBA00007553"/>
    </source>
</evidence>
<reference evidence="14 15" key="1">
    <citation type="submission" date="2019-03" db="EMBL/GenBank/DDBJ databases">
        <title>Freshwater and sediment microbial communities from various areas in North America, analyzing microbe dynamics in response to fracking.</title>
        <authorList>
            <person name="Lamendella R."/>
        </authorList>
    </citation>
    <scope>NUCLEOTIDE SEQUENCE [LARGE SCALE GENOMIC DNA]</scope>
    <source>
        <strain evidence="14 15">18_TX</strain>
    </source>
</reference>
<comment type="catalytic activity">
    <reaction evidence="1">
        <text>Hydrolyzes the link between N-acetylmuramoyl residues and L-amino acid residues in certain cell-wall glycopeptides.</text>
        <dbReference type="EC" id="3.5.1.28"/>
    </reaction>
</comment>
<gene>
    <name evidence="14" type="ORF">DEU29_10811</name>
</gene>
<dbReference type="GO" id="GO:0046872">
    <property type="term" value="F:metal ion binding"/>
    <property type="evidence" value="ECO:0007669"/>
    <property type="project" value="UniProtKB-KW"/>
</dbReference>
<dbReference type="SUPFAM" id="SSF55846">
    <property type="entry name" value="N-acetylmuramoyl-L-alanine amidase-like"/>
    <property type="match status" value="1"/>
</dbReference>
<keyword evidence="15" id="KW-1185">Reference proteome</keyword>
<keyword evidence="10" id="KW-0961">Cell wall biogenesis/degradation</keyword>
<evidence type="ECO:0000256" key="1">
    <source>
        <dbReference type="ARBA" id="ARBA00001561"/>
    </source>
</evidence>
<dbReference type="Pfam" id="PF01510">
    <property type="entry name" value="Amidase_2"/>
    <property type="match status" value="1"/>
</dbReference>
<evidence type="ECO:0000256" key="7">
    <source>
        <dbReference type="ARBA" id="ARBA00022723"/>
    </source>
</evidence>
<dbReference type="AlphaFoldDB" id="A0A4R6P4W1"/>
<dbReference type="CDD" id="cd06583">
    <property type="entry name" value="PGRP"/>
    <property type="match status" value="1"/>
</dbReference>
<name>A0A4R6P4W1_9GAMM</name>